<proteinExistence type="predicted"/>
<dbReference type="Gene3D" id="1.10.238.10">
    <property type="entry name" value="EF-hand"/>
    <property type="match status" value="2"/>
</dbReference>
<reference evidence="5" key="1">
    <citation type="submission" date="2016-11" db="UniProtKB">
        <authorList>
            <consortium name="WormBaseParasite"/>
        </authorList>
    </citation>
    <scope>IDENTIFICATION</scope>
</reference>
<sequence length="107" mass="12282">MKALGQRPSEAELRDMMKQVDEDDFDEFVKMMSDRLITEAEVQRKRQSRIRLGRERADRLSGAEAADAQPGEQLTDEEVELMMKEADRNEDGFVDFDGKMVVGDLRA</sequence>
<evidence type="ECO:0000313" key="5">
    <source>
        <dbReference type="WBParaSite" id="maker-unitig_36494-snap-gene-0.3-mRNA-1"/>
    </source>
</evidence>
<protein>
    <submittedName>
        <fullName evidence="5">EF-hand domain-containing protein</fullName>
    </submittedName>
</protein>
<name>A0A1I8FIR7_9PLAT</name>
<dbReference type="GO" id="GO:0005509">
    <property type="term" value="F:calcium ion binding"/>
    <property type="evidence" value="ECO:0007669"/>
    <property type="project" value="InterPro"/>
</dbReference>
<dbReference type="GO" id="GO:0016460">
    <property type="term" value="C:myosin II complex"/>
    <property type="evidence" value="ECO:0007669"/>
    <property type="project" value="TreeGrafter"/>
</dbReference>
<dbReference type="AlphaFoldDB" id="A0A1I8FIR7"/>
<dbReference type="SUPFAM" id="SSF47473">
    <property type="entry name" value="EF-hand"/>
    <property type="match status" value="1"/>
</dbReference>
<evidence type="ECO:0000256" key="1">
    <source>
        <dbReference type="ARBA" id="ARBA00022737"/>
    </source>
</evidence>
<feature type="domain" description="EF-hand" evidence="3">
    <location>
        <begin position="71"/>
        <end position="97"/>
    </location>
</feature>
<accession>A0A1I8FIR7</accession>
<dbReference type="Proteomes" id="UP000095280">
    <property type="component" value="Unplaced"/>
</dbReference>
<evidence type="ECO:0000259" key="3">
    <source>
        <dbReference type="Pfam" id="PF13833"/>
    </source>
</evidence>
<dbReference type="Pfam" id="PF13833">
    <property type="entry name" value="EF-hand_8"/>
    <property type="match status" value="1"/>
</dbReference>
<dbReference type="InterPro" id="IPR050230">
    <property type="entry name" value="CALM/Myosin/TropC-like"/>
</dbReference>
<dbReference type="WBParaSite" id="maker-unitig_36494-snap-gene-0.3-mRNA-1">
    <property type="protein sequence ID" value="maker-unitig_36494-snap-gene-0.3-mRNA-1"/>
    <property type="gene ID" value="maker-unitig_36494-snap-gene-0.3"/>
</dbReference>
<keyword evidence="4" id="KW-1185">Reference proteome</keyword>
<dbReference type="PANTHER" id="PTHR23048">
    <property type="entry name" value="MYOSIN LIGHT CHAIN 1, 3"/>
    <property type="match status" value="1"/>
</dbReference>
<dbReference type="InterPro" id="IPR002048">
    <property type="entry name" value="EF_hand_dom"/>
</dbReference>
<evidence type="ECO:0000313" key="4">
    <source>
        <dbReference type="Proteomes" id="UP000095280"/>
    </source>
</evidence>
<dbReference type="PANTHER" id="PTHR23048:SF0">
    <property type="entry name" value="CALMODULIN LIKE 3"/>
    <property type="match status" value="1"/>
</dbReference>
<organism evidence="4 5">
    <name type="scientific">Macrostomum lignano</name>
    <dbReference type="NCBI Taxonomy" id="282301"/>
    <lineage>
        <taxon>Eukaryota</taxon>
        <taxon>Metazoa</taxon>
        <taxon>Spiralia</taxon>
        <taxon>Lophotrochozoa</taxon>
        <taxon>Platyhelminthes</taxon>
        <taxon>Rhabditophora</taxon>
        <taxon>Macrostomorpha</taxon>
        <taxon>Macrostomida</taxon>
        <taxon>Macrostomidae</taxon>
        <taxon>Macrostomum</taxon>
    </lineage>
</organism>
<dbReference type="InterPro" id="IPR011992">
    <property type="entry name" value="EF-hand-dom_pair"/>
</dbReference>
<keyword evidence="1" id="KW-0677">Repeat</keyword>
<feature type="region of interest" description="Disordered" evidence="2">
    <location>
        <begin position="52"/>
        <end position="74"/>
    </location>
</feature>
<dbReference type="FunFam" id="1.10.238.10:FF:000178">
    <property type="entry name" value="Calmodulin-2 A"/>
    <property type="match status" value="1"/>
</dbReference>
<feature type="compositionally biased region" description="Basic and acidic residues" evidence="2">
    <location>
        <begin position="52"/>
        <end position="61"/>
    </location>
</feature>
<evidence type="ECO:0000256" key="2">
    <source>
        <dbReference type="SAM" id="MobiDB-lite"/>
    </source>
</evidence>